<proteinExistence type="predicted"/>
<evidence type="ECO:0000256" key="1">
    <source>
        <dbReference type="ARBA" id="ARBA00022737"/>
    </source>
</evidence>
<dbReference type="InterPro" id="IPR013105">
    <property type="entry name" value="TPR_2"/>
</dbReference>
<dbReference type="PANTHER" id="PTHR45586:SF1">
    <property type="entry name" value="LIPOPOLYSACCHARIDE ASSEMBLY PROTEIN B"/>
    <property type="match status" value="1"/>
</dbReference>
<keyword evidence="4" id="KW-0472">Membrane</keyword>
<dbReference type="InterPro" id="IPR051012">
    <property type="entry name" value="CellSynth/LPSAsmb/PSIAsmb"/>
</dbReference>
<name>A0ABW8T9E7_9CLOT</name>
<dbReference type="Pfam" id="PF07719">
    <property type="entry name" value="TPR_2"/>
    <property type="match status" value="1"/>
</dbReference>
<accession>A0ABW8T9E7</accession>
<sequence length="405" mass="46827">MNKSNKLYKKALSLFESGKIDKAVEVCEKSIAEDARNKAAMDLKGLIFYLKGDLKEAKKIWQLNWKVNKDKAAEKYLQGIDNDERLFQYFLKALKCIEKLKINEAVELLKRCENSDYNSINVSNNIAICAVKQGDYDKANRYLEKVLKLDKTNEKALETKRNLEDIGAIKKNFNFRLLFKPAAAALLVVLIVLGSIYIYNRHLRNTPKVSLKKPKKVVVKKENKKVVKKEVKTQIKFDEAELQNAINNKDYEKIYYYEENFKDKDVRINDKVILNKALEILKNDGVAYFYGTASSYAKKSDYANAEKYFLKAYAYGSSNYLYKDIIYFMATSYKNSGDIENAIKYYTLYDSNYKTGSYEETVLYELAVIYKDIDKGKAKNYASNLVNSYPNSIYNNSIIKNIISN</sequence>
<dbReference type="RefSeq" id="WP_406785828.1">
    <property type="nucleotide sequence ID" value="NZ_JBJIAA010000001.1"/>
</dbReference>
<keyword evidence="1" id="KW-0677">Repeat</keyword>
<evidence type="ECO:0000313" key="5">
    <source>
        <dbReference type="EMBL" id="MFL0249154.1"/>
    </source>
</evidence>
<dbReference type="Pfam" id="PF13174">
    <property type="entry name" value="TPR_6"/>
    <property type="match status" value="1"/>
</dbReference>
<dbReference type="PROSITE" id="PS50005">
    <property type="entry name" value="TPR"/>
    <property type="match status" value="1"/>
</dbReference>
<feature type="transmembrane region" description="Helical" evidence="4">
    <location>
        <begin position="177"/>
        <end position="199"/>
    </location>
</feature>
<dbReference type="EMBL" id="JBJIAA010000001">
    <property type="protein sequence ID" value="MFL0249154.1"/>
    <property type="molecule type" value="Genomic_DNA"/>
</dbReference>
<dbReference type="Gene3D" id="1.25.40.10">
    <property type="entry name" value="Tetratricopeptide repeat domain"/>
    <property type="match status" value="3"/>
</dbReference>
<evidence type="ECO:0000256" key="4">
    <source>
        <dbReference type="SAM" id="Phobius"/>
    </source>
</evidence>
<keyword evidence="4" id="KW-0812">Transmembrane</keyword>
<evidence type="ECO:0000313" key="6">
    <source>
        <dbReference type="Proteomes" id="UP001623592"/>
    </source>
</evidence>
<keyword evidence="6" id="KW-1185">Reference proteome</keyword>
<keyword evidence="2 3" id="KW-0802">TPR repeat</keyword>
<dbReference type="InterPro" id="IPR019734">
    <property type="entry name" value="TPR_rpt"/>
</dbReference>
<dbReference type="PANTHER" id="PTHR45586">
    <property type="entry name" value="TPR REPEAT-CONTAINING PROTEIN PA4667"/>
    <property type="match status" value="1"/>
</dbReference>
<gene>
    <name evidence="5" type="ORF">ACJDT4_01870</name>
</gene>
<organism evidence="5 6">
    <name type="scientific">Clostridium neuense</name>
    <dbReference type="NCBI Taxonomy" id="1728934"/>
    <lineage>
        <taxon>Bacteria</taxon>
        <taxon>Bacillati</taxon>
        <taxon>Bacillota</taxon>
        <taxon>Clostridia</taxon>
        <taxon>Eubacteriales</taxon>
        <taxon>Clostridiaceae</taxon>
        <taxon>Clostridium</taxon>
    </lineage>
</organism>
<dbReference type="Pfam" id="PF13181">
    <property type="entry name" value="TPR_8"/>
    <property type="match status" value="1"/>
</dbReference>
<dbReference type="Proteomes" id="UP001623592">
    <property type="component" value="Unassembled WGS sequence"/>
</dbReference>
<dbReference type="SMART" id="SM00028">
    <property type="entry name" value="TPR"/>
    <property type="match status" value="3"/>
</dbReference>
<evidence type="ECO:0000256" key="2">
    <source>
        <dbReference type="ARBA" id="ARBA00022803"/>
    </source>
</evidence>
<protein>
    <submittedName>
        <fullName evidence="5">Tetratricopeptide repeat protein</fullName>
    </submittedName>
</protein>
<evidence type="ECO:0000256" key="3">
    <source>
        <dbReference type="PROSITE-ProRule" id="PRU00339"/>
    </source>
</evidence>
<comment type="caution">
    <text evidence="5">The sequence shown here is derived from an EMBL/GenBank/DDBJ whole genome shotgun (WGS) entry which is preliminary data.</text>
</comment>
<dbReference type="Pfam" id="PF13432">
    <property type="entry name" value="TPR_16"/>
    <property type="match status" value="1"/>
</dbReference>
<dbReference type="InterPro" id="IPR011990">
    <property type="entry name" value="TPR-like_helical_dom_sf"/>
</dbReference>
<feature type="repeat" description="TPR" evidence="3">
    <location>
        <begin position="120"/>
        <end position="153"/>
    </location>
</feature>
<reference evidence="5 6" key="1">
    <citation type="submission" date="2024-11" db="EMBL/GenBank/DDBJ databases">
        <authorList>
            <person name="Heng Y.C."/>
            <person name="Lim A.C.H."/>
            <person name="Lee J.K.Y."/>
            <person name="Kittelmann S."/>
        </authorList>
    </citation>
    <scope>NUCLEOTIDE SEQUENCE [LARGE SCALE GENOMIC DNA]</scope>
    <source>
        <strain evidence="5 6">WILCCON 0114</strain>
    </source>
</reference>
<keyword evidence="4" id="KW-1133">Transmembrane helix</keyword>
<dbReference type="SUPFAM" id="SSF48452">
    <property type="entry name" value="TPR-like"/>
    <property type="match status" value="1"/>
</dbReference>